<evidence type="ECO:0000256" key="1">
    <source>
        <dbReference type="SAM" id="Phobius"/>
    </source>
</evidence>
<keyword evidence="1" id="KW-0472">Membrane</keyword>
<dbReference type="EMBL" id="CP048788">
    <property type="protein sequence ID" value="QJF52750.1"/>
    <property type="molecule type" value="Genomic_DNA"/>
</dbReference>
<sequence>MEPDLALVLGLFFVGLSILLTISAMTAGRSAGAGIFAFITGTLLVGFAFVNVHGSYTIAEIPQILMSVVSRYLM</sequence>
<keyword evidence="1" id="KW-1133">Transmembrane helix</keyword>
<gene>
    <name evidence="2" type="ORF">G3256_17005</name>
</gene>
<evidence type="ECO:0000313" key="2">
    <source>
        <dbReference type="EMBL" id="QJF52750.1"/>
    </source>
</evidence>
<accession>A0A858SWU7</accession>
<keyword evidence="1" id="KW-0812">Transmembrane</keyword>
<dbReference type="Proteomes" id="UP000503308">
    <property type="component" value="Chromosome"/>
</dbReference>
<dbReference type="KEGG" id="rpon:G3256_17005"/>
<feature type="transmembrane region" description="Helical" evidence="1">
    <location>
        <begin position="31"/>
        <end position="50"/>
    </location>
</feature>
<evidence type="ECO:0000313" key="3">
    <source>
        <dbReference type="Proteomes" id="UP000503308"/>
    </source>
</evidence>
<keyword evidence="3" id="KW-1185">Reference proteome</keyword>
<organism evidence="2 3">
    <name type="scientific">Roseobacter ponti</name>
    <dbReference type="NCBI Taxonomy" id="1891787"/>
    <lineage>
        <taxon>Bacteria</taxon>
        <taxon>Pseudomonadati</taxon>
        <taxon>Pseudomonadota</taxon>
        <taxon>Alphaproteobacteria</taxon>
        <taxon>Rhodobacterales</taxon>
        <taxon>Roseobacteraceae</taxon>
        <taxon>Roseobacter</taxon>
    </lineage>
</organism>
<protein>
    <submittedName>
        <fullName evidence="2">Uncharacterized protein</fullName>
    </submittedName>
</protein>
<proteinExistence type="predicted"/>
<dbReference type="AlphaFoldDB" id="A0A858SWU7"/>
<reference evidence="2 3" key="1">
    <citation type="submission" date="2020-02" db="EMBL/GenBank/DDBJ databases">
        <title>Genome sequence of Roseobacter ponti.</title>
        <authorList>
            <person name="Hollensteiner J."/>
            <person name="Schneider D."/>
            <person name="Poehlein A."/>
            <person name="Daniel R."/>
        </authorList>
    </citation>
    <scope>NUCLEOTIDE SEQUENCE [LARGE SCALE GENOMIC DNA]</scope>
    <source>
        <strain evidence="2 3">DSM 106830</strain>
    </source>
</reference>
<feature type="transmembrane region" description="Helical" evidence="1">
    <location>
        <begin position="6"/>
        <end position="24"/>
    </location>
</feature>
<name>A0A858SWU7_9RHOB</name>
<dbReference type="RefSeq" id="WP_169641967.1">
    <property type="nucleotide sequence ID" value="NZ_CP048788.1"/>
</dbReference>